<reference evidence="1 2" key="1">
    <citation type="submission" date="2020-02" db="EMBL/GenBank/DDBJ databases">
        <authorList>
            <person name="Ferguson B K."/>
        </authorList>
    </citation>
    <scope>NUCLEOTIDE SEQUENCE [LARGE SCALE GENOMIC DNA]</scope>
</reference>
<proteinExistence type="predicted"/>
<accession>A0A6H5IK85</accession>
<dbReference type="EMBL" id="CADCXV010000808">
    <property type="protein sequence ID" value="CAB0036157.1"/>
    <property type="molecule type" value="Genomic_DNA"/>
</dbReference>
<dbReference type="AlphaFoldDB" id="A0A6H5IK85"/>
<keyword evidence="2" id="KW-1185">Reference proteome</keyword>
<organism evidence="1 2">
    <name type="scientific">Trichogramma brassicae</name>
    <dbReference type="NCBI Taxonomy" id="86971"/>
    <lineage>
        <taxon>Eukaryota</taxon>
        <taxon>Metazoa</taxon>
        <taxon>Ecdysozoa</taxon>
        <taxon>Arthropoda</taxon>
        <taxon>Hexapoda</taxon>
        <taxon>Insecta</taxon>
        <taxon>Pterygota</taxon>
        <taxon>Neoptera</taxon>
        <taxon>Endopterygota</taxon>
        <taxon>Hymenoptera</taxon>
        <taxon>Apocrita</taxon>
        <taxon>Proctotrupomorpha</taxon>
        <taxon>Chalcidoidea</taxon>
        <taxon>Trichogrammatidae</taxon>
        <taxon>Trichogramma</taxon>
    </lineage>
</organism>
<evidence type="ECO:0000313" key="2">
    <source>
        <dbReference type="Proteomes" id="UP000479190"/>
    </source>
</evidence>
<gene>
    <name evidence="1" type="ORF">TBRA_LOCUS8037</name>
</gene>
<protein>
    <submittedName>
        <fullName evidence="1">Uncharacterized protein</fullName>
    </submittedName>
</protein>
<name>A0A6H5IK85_9HYME</name>
<feature type="non-terminal residue" evidence="1">
    <location>
        <position position="331"/>
    </location>
</feature>
<dbReference type="Proteomes" id="UP000479190">
    <property type="component" value="Unassembled WGS sequence"/>
</dbReference>
<sequence length="331" mass="37266">MRARCSRDLVHAGSPTVLLNHALHALRTPLAGAKAFLYSAMSMMELQQSLQSTILVLGEKLESSNRLSEILQTINRKESIALVGVIISACHENAGRSVTLYKYSSSSHAHKKVRGGRRWRRPLTSFVGHCCAPRTSACVYSRKLIPARGHVSNLKSFTMDALKLLLRAARLTYPYMQACLCACIVVIKTTSRVCTYVRNAIINSAPSFDIYVMHTRRTGDAIKGKRSLHFLITRSLEGGANIDFENQFPQKWTYLLSGERANEISPHLLLRNHTFKLIDIRVKRYLIFLFRNDIVAVCMRVHYTLKLVVEALVAEAVAAEYIERIVQQPPV</sequence>
<evidence type="ECO:0000313" key="1">
    <source>
        <dbReference type="EMBL" id="CAB0036157.1"/>
    </source>
</evidence>